<dbReference type="Pfam" id="PF00581">
    <property type="entry name" value="Rhodanese"/>
    <property type="match status" value="1"/>
</dbReference>
<dbReference type="PANTHER" id="PTHR44086:SF13">
    <property type="entry name" value="THIOSULFATE SULFURTRANSFERASE PSPE"/>
    <property type="match status" value="1"/>
</dbReference>
<keyword evidence="2" id="KW-0808">Transferase</keyword>
<dbReference type="SMART" id="SM00450">
    <property type="entry name" value="RHOD"/>
    <property type="match status" value="1"/>
</dbReference>
<dbReference type="Gene3D" id="3.40.250.10">
    <property type="entry name" value="Rhodanese-like domain"/>
    <property type="match status" value="1"/>
</dbReference>
<sequence length="132" mass="14342">MTQTITKGIKALAEEARLSVADLSIEDAKALFADEGYVFVDVRETDERRKLGVIPGAFTCPRGMLEFLIDPQCPVHNPVFAQDKTYVFYCAHGLRSLYAAKQATDMGLGPVLNLAGGFAEWVKADGAVESES</sequence>
<evidence type="ECO:0000313" key="3">
    <source>
        <dbReference type="Proteomes" id="UP000031586"/>
    </source>
</evidence>
<dbReference type="RefSeq" id="WP_020195528.1">
    <property type="nucleotide sequence ID" value="NZ_BAOH01000024.1"/>
</dbReference>
<dbReference type="PANTHER" id="PTHR44086">
    <property type="entry name" value="THIOSULFATE SULFURTRANSFERASE RDL2, MITOCHONDRIAL-RELATED"/>
    <property type="match status" value="1"/>
</dbReference>
<name>A0A0C1ZK77_9VIBR</name>
<gene>
    <name evidence="2" type="ORF">H735_07465</name>
</gene>
<evidence type="ECO:0000313" key="2">
    <source>
        <dbReference type="EMBL" id="KIF53586.1"/>
    </source>
</evidence>
<dbReference type="PROSITE" id="PS50206">
    <property type="entry name" value="RHODANESE_3"/>
    <property type="match status" value="1"/>
</dbReference>
<dbReference type="InterPro" id="IPR036873">
    <property type="entry name" value="Rhodanese-like_dom_sf"/>
</dbReference>
<dbReference type="Proteomes" id="UP000031586">
    <property type="component" value="Unassembled WGS sequence"/>
</dbReference>
<feature type="domain" description="Rhodanese" evidence="1">
    <location>
        <begin position="33"/>
        <end position="130"/>
    </location>
</feature>
<evidence type="ECO:0000259" key="1">
    <source>
        <dbReference type="PROSITE" id="PS50206"/>
    </source>
</evidence>
<dbReference type="PATRIC" id="fig|1229493.5.peg.580"/>
<dbReference type="InterPro" id="IPR001763">
    <property type="entry name" value="Rhodanese-like_dom"/>
</dbReference>
<dbReference type="EMBL" id="JPRD01000013">
    <property type="protein sequence ID" value="KIF53586.1"/>
    <property type="molecule type" value="Genomic_DNA"/>
</dbReference>
<dbReference type="CDD" id="cd01447">
    <property type="entry name" value="Polysulfide_ST"/>
    <property type="match status" value="1"/>
</dbReference>
<reference evidence="2 3" key="1">
    <citation type="submission" date="2014-07" db="EMBL/GenBank/DDBJ databases">
        <title>Unique and conserved regions in Vibrio harveyi and related species in comparison with the shrimp pathogen Vibrio harveyi CAIM 1792.</title>
        <authorList>
            <person name="Espinoza-Valles I."/>
            <person name="Vora G."/>
            <person name="Leekitcharoenphon P."/>
            <person name="Ussery D."/>
            <person name="Hoj L."/>
            <person name="Gomez-Gil B."/>
        </authorList>
    </citation>
    <scope>NUCLEOTIDE SEQUENCE [LARGE SCALE GENOMIC DNA]</scope>
    <source>
        <strain evidence="3">CAIM 1854 / LMG 25443</strain>
    </source>
</reference>
<dbReference type="GO" id="GO:0004792">
    <property type="term" value="F:thiosulfate-cyanide sulfurtransferase activity"/>
    <property type="evidence" value="ECO:0007669"/>
    <property type="project" value="TreeGrafter"/>
</dbReference>
<protein>
    <submittedName>
        <fullName evidence="2">Sulfurtransferase</fullName>
    </submittedName>
</protein>
<comment type="caution">
    <text evidence="2">The sequence shown here is derived from an EMBL/GenBank/DDBJ whole genome shotgun (WGS) entry which is preliminary data.</text>
</comment>
<organism evidence="2 3">
    <name type="scientific">Vibrio owensii CAIM 1854 = LMG 25443</name>
    <dbReference type="NCBI Taxonomy" id="1229493"/>
    <lineage>
        <taxon>Bacteria</taxon>
        <taxon>Pseudomonadati</taxon>
        <taxon>Pseudomonadota</taxon>
        <taxon>Gammaproteobacteria</taxon>
        <taxon>Vibrionales</taxon>
        <taxon>Vibrionaceae</taxon>
        <taxon>Vibrio</taxon>
    </lineage>
</organism>
<dbReference type="SUPFAM" id="SSF52821">
    <property type="entry name" value="Rhodanese/Cell cycle control phosphatase"/>
    <property type="match status" value="1"/>
</dbReference>
<accession>A0A0C1ZK77</accession>
<dbReference type="AlphaFoldDB" id="A0A0C1ZK77"/>
<proteinExistence type="predicted"/>